<dbReference type="InterPro" id="IPR029058">
    <property type="entry name" value="AB_hydrolase_fold"/>
</dbReference>
<dbReference type="Gene3D" id="3.40.50.1820">
    <property type="entry name" value="alpha/beta hydrolase"/>
    <property type="match status" value="1"/>
</dbReference>
<comment type="caution">
    <text evidence="1">The sequence shown here is derived from an EMBL/GenBank/DDBJ whole genome shotgun (WGS) entry which is preliminary data.</text>
</comment>
<feature type="non-terminal residue" evidence="1">
    <location>
        <position position="1"/>
    </location>
</feature>
<dbReference type="GO" id="GO:0016787">
    <property type="term" value="F:hydrolase activity"/>
    <property type="evidence" value="ECO:0007669"/>
    <property type="project" value="InterPro"/>
</dbReference>
<dbReference type="Proteomes" id="UP000034591">
    <property type="component" value="Unassembled WGS sequence"/>
</dbReference>
<name>A0A0G0JKG6_9BACT</name>
<evidence type="ECO:0000313" key="2">
    <source>
        <dbReference type="Proteomes" id="UP000034591"/>
    </source>
</evidence>
<organism evidence="1 2">
    <name type="scientific">Candidatus Woesebacteria bacterium GW2011_GWA1_37_7</name>
    <dbReference type="NCBI Taxonomy" id="1618545"/>
    <lineage>
        <taxon>Bacteria</taxon>
        <taxon>Candidatus Woeseibacteriota</taxon>
    </lineage>
</organism>
<gene>
    <name evidence="1" type="ORF">US53_C0024G0012</name>
</gene>
<sequence>TPKIKEWVPFLQENMSNPDEETHFVGHSIGCQTILRYLETLSEKTKVGMEFFQSFIYCAEVGSSLGVS</sequence>
<dbReference type="InterPro" id="IPR010662">
    <property type="entry name" value="RBBP9/YdeN"/>
</dbReference>
<dbReference type="SUPFAM" id="SSF53474">
    <property type="entry name" value="alpha/beta-Hydrolases"/>
    <property type="match status" value="1"/>
</dbReference>
<protein>
    <submittedName>
        <fullName evidence="1">Uncharacterized protein</fullName>
    </submittedName>
</protein>
<accession>A0A0G0JKG6</accession>
<evidence type="ECO:0000313" key="1">
    <source>
        <dbReference type="EMBL" id="KKQ37224.1"/>
    </source>
</evidence>
<proteinExistence type="predicted"/>
<reference evidence="1 2" key="1">
    <citation type="journal article" date="2015" name="Nature">
        <title>rRNA introns, odd ribosomes, and small enigmatic genomes across a large radiation of phyla.</title>
        <authorList>
            <person name="Brown C.T."/>
            <person name="Hug L.A."/>
            <person name="Thomas B.C."/>
            <person name="Sharon I."/>
            <person name="Castelle C.J."/>
            <person name="Singh A."/>
            <person name="Wilkins M.J."/>
            <person name="Williams K.H."/>
            <person name="Banfield J.F."/>
        </authorList>
    </citation>
    <scope>NUCLEOTIDE SEQUENCE [LARGE SCALE GENOMIC DNA]</scope>
</reference>
<dbReference type="AlphaFoldDB" id="A0A0G0JKG6"/>
<dbReference type="Pfam" id="PF06821">
    <property type="entry name" value="Ser_hydrolase"/>
    <property type="match status" value="1"/>
</dbReference>
<dbReference type="EMBL" id="LBTI01000024">
    <property type="protein sequence ID" value="KKQ37224.1"/>
    <property type="molecule type" value="Genomic_DNA"/>
</dbReference>